<evidence type="ECO:0008006" key="4">
    <source>
        <dbReference type="Google" id="ProtNLM"/>
    </source>
</evidence>
<evidence type="ECO:0000313" key="2">
    <source>
        <dbReference type="EMBL" id="OGZ34126.1"/>
    </source>
</evidence>
<evidence type="ECO:0000256" key="1">
    <source>
        <dbReference type="SAM" id="Phobius"/>
    </source>
</evidence>
<dbReference type="Proteomes" id="UP000179099">
    <property type="component" value="Unassembled WGS sequence"/>
</dbReference>
<evidence type="ECO:0000313" key="3">
    <source>
        <dbReference type="Proteomes" id="UP000179099"/>
    </source>
</evidence>
<dbReference type="InterPro" id="IPR009003">
    <property type="entry name" value="Peptidase_S1_PA"/>
</dbReference>
<dbReference type="Pfam" id="PF13365">
    <property type="entry name" value="Trypsin_2"/>
    <property type="match status" value="1"/>
</dbReference>
<reference evidence="2 3" key="1">
    <citation type="journal article" date="2016" name="Nat. Commun.">
        <title>Thousands of microbial genomes shed light on interconnected biogeochemical processes in an aquifer system.</title>
        <authorList>
            <person name="Anantharaman K."/>
            <person name="Brown C.T."/>
            <person name="Hug L.A."/>
            <person name="Sharon I."/>
            <person name="Castelle C.J."/>
            <person name="Probst A.J."/>
            <person name="Thomas B.C."/>
            <person name="Singh A."/>
            <person name="Wilkins M.J."/>
            <person name="Karaoz U."/>
            <person name="Brodie E.L."/>
            <person name="Williams K.H."/>
            <person name="Hubbard S.S."/>
            <person name="Banfield J.F."/>
        </authorList>
    </citation>
    <scope>NUCLEOTIDE SEQUENCE [LARGE SCALE GENOMIC DNA]</scope>
</reference>
<accession>A0A1G2F7U1</accession>
<dbReference type="SUPFAM" id="SSF50494">
    <property type="entry name" value="Trypsin-like serine proteases"/>
    <property type="match status" value="1"/>
</dbReference>
<feature type="transmembrane region" description="Helical" evidence="1">
    <location>
        <begin position="12"/>
        <end position="37"/>
    </location>
</feature>
<dbReference type="Gene3D" id="2.40.10.10">
    <property type="entry name" value="Trypsin-like serine proteases"/>
    <property type="match status" value="1"/>
</dbReference>
<dbReference type="STRING" id="1801992.A2Y98_02215"/>
<dbReference type="InterPro" id="IPR043504">
    <property type="entry name" value="Peptidase_S1_PA_chymotrypsin"/>
</dbReference>
<dbReference type="AlphaFoldDB" id="A0A1G2F7U1"/>
<proteinExistence type="predicted"/>
<dbReference type="PANTHER" id="PTHR22939:SF129">
    <property type="entry name" value="SERINE PROTEASE HTRA2, MITOCHONDRIAL"/>
    <property type="match status" value="1"/>
</dbReference>
<dbReference type="PANTHER" id="PTHR22939">
    <property type="entry name" value="SERINE PROTEASE FAMILY S1C HTRA-RELATED"/>
    <property type="match status" value="1"/>
</dbReference>
<keyword evidence="1" id="KW-1133">Transmembrane helix</keyword>
<gene>
    <name evidence="2" type="ORF">A2Y98_02215</name>
</gene>
<protein>
    <recommendedName>
        <fullName evidence="4">Serine protease</fullName>
    </recommendedName>
</protein>
<sequence length="251" mass="27180">MIKDKLIKFGLIFVLGAVGGILGSQFLFPWLAGIGFLKNVDWIRQAGEGTTVINRTERVVITENEALEDAIDKCSGVVVGVISEVTEKITAGKKIILEKPEILAQGTGFIASSDGLIVTAKNLIPDSAQKILVVYNSRQIEAEIKKADEASGIAVLKINENNLPVLPFAEKEPRLGEQLFLIGVKSPDFNKFADFDIVRQISPVFDIGFSGREIIGCPIFNLKGEIAGLNWADSAGLAKITKSSEIKQLLK</sequence>
<name>A0A1G2F7U1_9BACT</name>
<dbReference type="EMBL" id="MHMW01000018">
    <property type="protein sequence ID" value="OGZ34126.1"/>
    <property type="molecule type" value="Genomic_DNA"/>
</dbReference>
<keyword evidence="1" id="KW-0812">Transmembrane</keyword>
<comment type="caution">
    <text evidence="2">The sequence shown here is derived from an EMBL/GenBank/DDBJ whole genome shotgun (WGS) entry which is preliminary data.</text>
</comment>
<organism evidence="2 3">
    <name type="scientific">Candidatus Portnoybacteria bacterium RBG_19FT_COMBO_36_7</name>
    <dbReference type="NCBI Taxonomy" id="1801992"/>
    <lineage>
        <taxon>Bacteria</taxon>
        <taxon>Candidatus Portnoyibacteriota</taxon>
    </lineage>
</organism>
<keyword evidence="1" id="KW-0472">Membrane</keyword>